<sequence>MKKKSNQANSVDDTIQELASALFEIGVIDKKTMRKFDKNTLTPIHEFTPEQLRKLREREKVSQAVLADYLNVSASFISKCERGERKPDGGTLKLLVLAEQRGLDAIA</sequence>
<dbReference type="SMART" id="SM00530">
    <property type="entry name" value="HTH_XRE"/>
    <property type="match status" value="1"/>
</dbReference>
<dbReference type="PANTHER" id="PTHR36511:SF4">
    <property type="entry name" value="ANTITOXIN MQSA"/>
    <property type="match status" value="1"/>
</dbReference>
<dbReference type="EMBL" id="CP003123">
    <property type="protein sequence ID" value="AGF74125.1"/>
    <property type="molecule type" value="Genomic_DNA"/>
</dbReference>
<dbReference type="GO" id="GO:0003677">
    <property type="term" value="F:DNA binding"/>
    <property type="evidence" value="ECO:0007669"/>
    <property type="project" value="UniProtKB-KW"/>
</dbReference>
<dbReference type="STRING" id="1094489.BAnh1_02380"/>
<dbReference type="Proteomes" id="UP000011729">
    <property type="component" value="Chromosome"/>
</dbReference>
<gene>
    <name evidence="5" type="ordered locus">BAnh1_02380</name>
</gene>
<dbReference type="eggNOG" id="COG2944">
    <property type="taxonomic scope" value="Bacteria"/>
</dbReference>
<dbReference type="KEGG" id="baus:BAnh1_02380"/>
<keyword evidence="6" id="KW-1185">Reference proteome</keyword>
<evidence type="ECO:0000313" key="5">
    <source>
        <dbReference type="EMBL" id="AGF74125.1"/>
    </source>
</evidence>
<protein>
    <submittedName>
        <fullName evidence="5">Transcriptional regulator, XRE family protein</fullName>
    </submittedName>
</protein>
<dbReference type="HOGENOM" id="CLU_144725_0_0_5"/>
<dbReference type="Gene3D" id="1.10.260.40">
    <property type="entry name" value="lambda repressor-like DNA-binding domains"/>
    <property type="match status" value="1"/>
</dbReference>
<accession>M1P2T1</accession>
<dbReference type="RefSeq" id="WP_015397634.1">
    <property type="nucleotide sequence ID" value="NC_020300.1"/>
</dbReference>
<dbReference type="InterPro" id="IPR052359">
    <property type="entry name" value="HTH-type_reg/antitoxin"/>
</dbReference>
<dbReference type="AlphaFoldDB" id="M1P2T1"/>
<keyword evidence="3" id="KW-0804">Transcription</keyword>
<evidence type="ECO:0000256" key="1">
    <source>
        <dbReference type="ARBA" id="ARBA00023015"/>
    </source>
</evidence>
<proteinExistence type="predicted"/>
<dbReference type="InterPro" id="IPR001387">
    <property type="entry name" value="Cro/C1-type_HTH"/>
</dbReference>
<dbReference type="SUPFAM" id="SSF47413">
    <property type="entry name" value="lambda repressor-like DNA-binding domains"/>
    <property type="match status" value="1"/>
</dbReference>
<feature type="domain" description="HTH cro/C1-type" evidence="4">
    <location>
        <begin position="52"/>
        <end position="95"/>
    </location>
</feature>
<reference evidence="5 6" key="1">
    <citation type="journal article" date="2013" name="PLoS Genet.">
        <title>A gene transfer agent and a dynamic repertoire of secretion systems hold the keys to the explosive radiation of the emerging pathogen Bartonella.</title>
        <authorList>
            <person name="Guy L."/>
            <person name="Nystedt B."/>
            <person name="Toft C."/>
            <person name="Zaremba-Niedzwiedzka K."/>
            <person name="Berglund E.C."/>
            <person name="Granberg F."/>
            <person name="Naslund K."/>
            <person name="Eriksson A.S."/>
            <person name="Andersson S.G."/>
        </authorList>
    </citation>
    <scope>NUCLEOTIDE SEQUENCE [LARGE SCALE GENOMIC DNA]</scope>
    <source>
        <strain evidence="5 6">Aust/NH1</strain>
    </source>
</reference>
<dbReference type="OrthoDB" id="9799384at2"/>
<organism evidence="5 6">
    <name type="scientific">Bartonella australis (strain Aust/NH1)</name>
    <dbReference type="NCBI Taxonomy" id="1094489"/>
    <lineage>
        <taxon>Bacteria</taxon>
        <taxon>Pseudomonadati</taxon>
        <taxon>Pseudomonadota</taxon>
        <taxon>Alphaproteobacteria</taxon>
        <taxon>Hyphomicrobiales</taxon>
        <taxon>Bartonellaceae</taxon>
        <taxon>Bartonella</taxon>
    </lineage>
</organism>
<dbReference type="InterPro" id="IPR010982">
    <property type="entry name" value="Lambda_DNA-bd_dom_sf"/>
</dbReference>
<dbReference type="PROSITE" id="PS50943">
    <property type="entry name" value="HTH_CROC1"/>
    <property type="match status" value="1"/>
</dbReference>
<dbReference type="Pfam" id="PF01381">
    <property type="entry name" value="HTH_3"/>
    <property type="match status" value="1"/>
</dbReference>
<evidence type="ECO:0000256" key="2">
    <source>
        <dbReference type="ARBA" id="ARBA00023125"/>
    </source>
</evidence>
<evidence type="ECO:0000313" key="6">
    <source>
        <dbReference type="Proteomes" id="UP000011729"/>
    </source>
</evidence>
<keyword evidence="1" id="KW-0805">Transcription regulation</keyword>
<dbReference type="CDD" id="cd00093">
    <property type="entry name" value="HTH_XRE"/>
    <property type="match status" value="1"/>
</dbReference>
<dbReference type="PANTHER" id="PTHR36511">
    <property type="entry name" value="MERR FAMILY BACTERIAL REGULATORY PROTEIN"/>
    <property type="match status" value="1"/>
</dbReference>
<keyword evidence="2" id="KW-0238">DNA-binding</keyword>
<name>M1P2T1_BARAA</name>
<dbReference type="PATRIC" id="fig|1094489.3.peg.290"/>
<evidence type="ECO:0000259" key="4">
    <source>
        <dbReference type="PROSITE" id="PS50943"/>
    </source>
</evidence>
<evidence type="ECO:0000256" key="3">
    <source>
        <dbReference type="ARBA" id="ARBA00023163"/>
    </source>
</evidence>